<dbReference type="eggNOG" id="COG0599">
    <property type="taxonomic scope" value="Bacteria"/>
</dbReference>
<dbReference type="InterPro" id="IPR029032">
    <property type="entry name" value="AhpD-like"/>
</dbReference>
<dbReference type="InterPro" id="IPR003779">
    <property type="entry name" value="CMD-like"/>
</dbReference>
<protein>
    <submittedName>
        <fullName evidence="2">Carboxymuconolactone decarboxylase</fullName>
    </submittedName>
</protein>
<evidence type="ECO:0000259" key="1">
    <source>
        <dbReference type="Pfam" id="PF02627"/>
    </source>
</evidence>
<dbReference type="SUPFAM" id="SSF69118">
    <property type="entry name" value="AhpD-like"/>
    <property type="match status" value="1"/>
</dbReference>
<dbReference type="AlphaFoldDB" id="D1AMD1"/>
<dbReference type="KEGG" id="str:Sterm_2660"/>
<evidence type="ECO:0000313" key="3">
    <source>
        <dbReference type="Proteomes" id="UP000000845"/>
    </source>
</evidence>
<dbReference type="Proteomes" id="UP000000845">
    <property type="component" value="Chromosome"/>
</dbReference>
<dbReference type="PANTHER" id="PTHR38460:SF1">
    <property type="entry name" value="TAUTOMERASE YOLI-RELATED"/>
    <property type="match status" value="1"/>
</dbReference>
<dbReference type="GO" id="GO:0051920">
    <property type="term" value="F:peroxiredoxin activity"/>
    <property type="evidence" value="ECO:0007669"/>
    <property type="project" value="InterPro"/>
</dbReference>
<feature type="domain" description="Carboxymuconolactone decarboxylase-like" evidence="1">
    <location>
        <begin position="156"/>
        <end position="232"/>
    </location>
</feature>
<dbReference type="InterPro" id="IPR037479">
    <property type="entry name" value="Tauto_MSAD"/>
</dbReference>
<name>D1AMD1_SEBTE</name>
<keyword evidence="3" id="KW-1185">Reference proteome</keyword>
<accession>D1AMD1</accession>
<dbReference type="Gene3D" id="1.20.1290.10">
    <property type="entry name" value="AhpD-like"/>
    <property type="match status" value="1"/>
</dbReference>
<evidence type="ECO:0000313" key="2">
    <source>
        <dbReference type="EMBL" id="ACZ09505.1"/>
    </source>
</evidence>
<dbReference type="Gene3D" id="3.30.429.10">
    <property type="entry name" value="Macrophage Migration Inhibitory Factor"/>
    <property type="match status" value="1"/>
</dbReference>
<gene>
    <name evidence="2" type="ordered locus">Sterm_2660</name>
</gene>
<proteinExistence type="predicted"/>
<dbReference type="InterPro" id="IPR014347">
    <property type="entry name" value="Tautomerase/MIF_sf"/>
</dbReference>
<dbReference type="HOGENOM" id="CLU_1150036_0_0_0"/>
<reference evidence="2 3" key="2">
    <citation type="journal article" date="2010" name="Stand. Genomic Sci.">
        <title>Complete genome sequence of Sebaldella termitidis type strain (NCTC 11300).</title>
        <authorList>
            <person name="Harmon-Smith M."/>
            <person name="Celia L."/>
            <person name="Chertkov O."/>
            <person name="Lapidus A."/>
            <person name="Copeland A."/>
            <person name="Glavina Del Rio T."/>
            <person name="Nolan M."/>
            <person name="Lucas S."/>
            <person name="Tice H."/>
            <person name="Cheng J.F."/>
            <person name="Han C."/>
            <person name="Detter J.C."/>
            <person name="Bruce D."/>
            <person name="Goodwin L."/>
            <person name="Pitluck S."/>
            <person name="Pati A."/>
            <person name="Liolios K."/>
            <person name="Ivanova N."/>
            <person name="Mavromatis K."/>
            <person name="Mikhailova N."/>
            <person name="Chen A."/>
            <person name="Palaniappan K."/>
            <person name="Land M."/>
            <person name="Hauser L."/>
            <person name="Chang Y.J."/>
            <person name="Jeffries C.D."/>
            <person name="Brettin T."/>
            <person name="Goker M."/>
            <person name="Beck B."/>
            <person name="Bristow J."/>
            <person name="Eisen J.A."/>
            <person name="Markowitz V."/>
            <person name="Hugenholtz P."/>
            <person name="Kyrpides N.C."/>
            <person name="Klenk H.P."/>
            <person name="Chen F."/>
        </authorList>
    </citation>
    <scope>NUCLEOTIDE SEQUENCE [LARGE SCALE GENOMIC DNA]</scope>
    <source>
        <strain evidence="3">ATCC 33386 / NCTC 11300</strain>
    </source>
</reference>
<dbReference type="eggNOG" id="COG1942">
    <property type="taxonomic scope" value="Bacteria"/>
</dbReference>
<dbReference type="RefSeq" id="WP_012862099.1">
    <property type="nucleotide sequence ID" value="NC_013517.1"/>
</dbReference>
<dbReference type="STRING" id="526218.Sterm_2660"/>
<dbReference type="EMBL" id="CP001739">
    <property type="protein sequence ID" value="ACZ09505.1"/>
    <property type="molecule type" value="Genomic_DNA"/>
</dbReference>
<organism evidence="2 3">
    <name type="scientific">Sebaldella termitidis (strain ATCC 33386 / NCTC 11300)</name>
    <dbReference type="NCBI Taxonomy" id="526218"/>
    <lineage>
        <taxon>Bacteria</taxon>
        <taxon>Fusobacteriati</taxon>
        <taxon>Fusobacteriota</taxon>
        <taxon>Fusobacteriia</taxon>
        <taxon>Fusobacteriales</taxon>
        <taxon>Leptotrichiaceae</taxon>
        <taxon>Sebaldella</taxon>
    </lineage>
</organism>
<sequence>MPFLKIYYKKEISDETVNKVNDSIHKSLMDCFDVPEDDIFHIWLPFNAADSKIDSYYVLSEGKKRSDSFLYIDILCAEGRTTEQKNKLYLSVSGQIADKTNISAEDIFITLKEIPRENWSFGEGKAQAVTEKREKKSLTAGNSGGVILNGNPVLDSYTRDMLFGEVWMDETLDQKTRSFITLTALAAIGNTEQMKFHIQTAYKNGVKREELIALTTHLAFYIGWPQAVQLLNQISDDFKYNPEF</sequence>
<dbReference type="SUPFAM" id="SSF55331">
    <property type="entry name" value="Tautomerase/MIF"/>
    <property type="match status" value="1"/>
</dbReference>
<dbReference type="Pfam" id="PF14552">
    <property type="entry name" value="Tautomerase_2"/>
    <property type="match status" value="1"/>
</dbReference>
<dbReference type="PANTHER" id="PTHR38460">
    <property type="entry name" value="TAUTOMERASE YOLI-RELATED"/>
    <property type="match status" value="1"/>
</dbReference>
<dbReference type="Pfam" id="PF02627">
    <property type="entry name" value="CMD"/>
    <property type="match status" value="1"/>
</dbReference>
<reference evidence="3" key="1">
    <citation type="submission" date="2009-09" db="EMBL/GenBank/DDBJ databases">
        <title>The complete chromosome of Sebaldella termitidis ATCC 33386.</title>
        <authorList>
            <consortium name="US DOE Joint Genome Institute (JGI-PGF)"/>
            <person name="Lucas S."/>
            <person name="Copeland A."/>
            <person name="Lapidus A."/>
            <person name="Glavina del Rio T."/>
            <person name="Dalin E."/>
            <person name="Tice H."/>
            <person name="Bruce D."/>
            <person name="Goodwin L."/>
            <person name="Pitluck S."/>
            <person name="Kyrpides N."/>
            <person name="Mavromatis K."/>
            <person name="Ivanova N."/>
            <person name="Mikhailova N."/>
            <person name="Sims D."/>
            <person name="Meincke L."/>
            <person name="Brettin T."/>
            <person name="Detter J.C."/>
            <person name="Han C."/>
            <person name="Larimer F."/>
            <person name="Land M."/>
            <person name="Hauser L."/>
            <person name="Markowitz V."/>
            <person name="Cheng J.F."/>
            <person name="Hugenholtz P."/>
            <person name="Woyke T."/>
            <person name="Wu D."/>
            <person name="Eisen J.A."/>
        </authorList>
    </citation>
    <scope>NUCLEOTIDE SEQUENCE [LARGE SCALE GENOMIC DNA]</scope>
    <source>
        <strain evidence="3">ATCC 33386 / NCTC 11300</strain>
    </source>
</reference>